<dbReference type="STRING" id="3880.A0A072VA03"/>
<protein>
    <submittedName>
        <fullName evidence="1 2">Uncharacterized protein</fullName>
    </submittedName>
</protein>
<evidence type="ECO:0000313" key="3">
    <source>
        <dbReference type="Proteomes" id="UP000002051"/>
    </source>
</evidence>
<proteinExistence type="predicted"/>
<sequence length="330" mass="37899">MIVNHYGDLSLWCRIMILHVETSFGGATFVNKSEGVLVCPKVTDILLADLNRICEEAENRLKPKHVPLPTYKLSQIPLVVPQKRRKSSIENAFNVDDRKQLRETIARMFYSGGLSFRLARNPYCLCHLALNFQGIPRSFEKAATIFMESVSKHMLSNNNILDTLCANNIDGNENVYNECNWITKVVDDVSFIKTFIMTHSMALAILNEFSTLKLFSIGEIYVFYVNDSDGKKLHGRRRRRGLGYIMEEEGVRLYEKVVDSCTLLFDSNIDKIDNLDEVFQWFQLVNSVFIDIKNDILTDLKENQFSCHAHLKHLFEACNIINPVEVSESE</sequence>
<dbReference type="Proteomes" id="UP000002051">
    <property type="component" value="Chromosome 2"/>
</dbReference>
<dbReference type="EMBL" id="CM001218">
    <property type="protein sequence ID" value="KEH38421.1"/>
    <property type="molecule type" value="Genomic_DNA"/>
</dbReference>
<evidence type="ECO:0000313" key="2">
    <source>
        <dbReference type="EnsemblPlants" id="KEH38421"/>
    </source>
</evidence>
<dbReference type="EnsemblPlants" id="KEH38421">
    <property type="protein sequence ID" value="KEH38421"/>
    <property type="gene ID" value="MTR_2g070750"/>
</dbReference>
<reference evidence="1 3" key="1">
    <citation type="journal article" date="2011" name="Nature">
        <title>The Medicago genome provides insight into the evolution of rhizobial symbioses.</title>
        <authorList>
            <person name="Young N.D."/>
            <person name="Debelle F."/>
            <person name="Oldroyd G.E."/>
            <person name="Geurts R."/>
            <person name="Cannon S.B."/>
            <person name="Udvardi M.K."/>
            <person name="Benedito V.A."/>
            <person name="Mayer K.F."/>
            <person name="Gouzy J."/>
            <person name="Schoof H."/>
            <person name="Van de Peer Y."/>
            <person name="Proost S."/>
            <person name="Cook D.R."/>
            <person name="Meyers B.C."/>
            <person name="Spannagl M."/>
            <person name="Cheung F."/>
            <person name="De Mita S."/>
            <person name="Krishnakumar V."/>
            <person name="Gundlach H."/>
            <person name="Zhou S."/>
            <person name="Mudge J."/>
            <person name="Bharti A.K."/>
            <person name="Murray J.D."/>
            <person name="Naoumkina M.A."/>
            <person name="Rosen B."/>
            <person name="Silverstein K.A."/>
            <person name="Tang H."/>
            <person name="Rombauts S."/>
            <person name="Zhao P.X."/>
            <person name="Zhou P."/>
            <person name="Barbe V."/>
            <person name="Bardou P."/>
            <person name="Bechner M."/>
            <person name="Bellec A."/>
            <person name="Berger A."/>
            <person name="Berges H."/>
            <person name="Bidwell S."/>
            <person name="Bisseling T."/>
            <person name="Choisne N."/>
            <person name="Couloux A."/>
            <person name="Denny R."/>
            <person name="Deshpande S."/>
            <person name="Dai X."/>
            <person name="Doyle J.J."/>
            <person name="Dudez A.M."/>
            <person name="Farmer A.D."/>
            <person name="Fouteau S."/>
            <person name="Franken C."/>
            <person name="Gibelin C."/>
            <person name="Gish J."/>
            <person name="Goldstein S."/>
            <person name="Gonzalez A.J."/>
            <person name="Green P.J."/>
            <person name="Hallab A."/>
            <person name="Hartog M."/>
            <person name="Hua A."/>
            <person name="Humphray S.J."/>
            <person name="Jeong D.H."/>
            <person name="Jing Y."/>
            <person name="Jocker A."/>
            <person name="Kenton S.M."/>
            <person name="Kim D.J."/>
            <person name="Klee K."/>
            <person name="Lai H."/>
            <person name="Lang C."/>
            <person name="Lin S."/>
            <person name="Macmil S.L."/>
            <person name="Magdelenat G."/>
            <person name="Matthews L."/>
            <person name="McCorrison J."/>
            <person name="Monaghan E.L."/>
            <person name="Mun J.H."/>
            <person name="Najar F.Z."/>
            <person name="Nicholson C."/>
            <person name="Noirot C."/>
            <person name="O'Bleness M."/>
            <person name="Paule C.R."/>
            <person name="Poulain J."/>
            <person name="Prion F."/>
            <person name="Qin B."/>
            <person name="Qu C."/>
            <person name="Retzel E.F."/>
            <person name="Riddle C."/>
            <person name="Sallet E."/>
            <person name="Samain S."/>
            <person name="Samson N."/>
            <person name="Sanders I."/>
            <person name="Saurat O."/>
            <person name="Scarpelli C."/>
            <person name="Schiex T."/>
            <person name="Segurens B."/>
            <person name="Severin A.J."/>
            <person name="Sherrier D.J."/>
            <person name="Shi R."/>
            <person name="Sims S."/>
            <person name="Singer S.R."/>
            <person name="Sinharoy S."/>
            <person name="Sterck L."/>
            <person name="Viollet A."/>
            <person name="Wang B.B."/>
            <person name="Wang K."/>
            <person name="Wang M."/>
            <person name="Wang X."/>
            <person name="Warfsmann J."/>
            <person name="Weissenbach J."/>
            <person name="White D.D."/>
            <person name="White J.D."/>
            <person name="Wiley G.B."/>
            <person name="Wincker P."/>
            <person name="Xing Y."/>
            <person name="Yang L."/>
            <person name="Yao Z."/>
            <person name="Ying F."/>
            <person name="Zhai J."/>
            <person name="Zhou L."/>
            <person name="Zuber A."/>
            <person name="Denarie J."/>
            <person name="Dixon R.A."/>
            <person name="May G.D."/>
            <person name="Schwartz D.C."/>
            <person name="Rogers J."/>
            <person name="Quetier F."/>
            <person name="Town C.D."/>
            <person name="Roe B.A."/>
        </authorList>
    </citation>
    <scope>NUCLEOTIDE SEQUENCE [LARGE SCALE GENOMIC DNA]</scope>
    <source>
        <strain evidence="1">A17</strain>
        <strain evidence="2 3">cv. Jemalong A17</strain>
    </source>
</reference>
<keyword evidence="3" id="KW-1185">Reference proteome</keyword>
<reference evidence="2" key="3">
    <citation type="submission" date="2015-04" db="UniProtKB">
        <authorList>
            <consortium name="EnsemblPlants"/>
        </authorList>
    </citation>
    <scope>IDENTIFICATION</scope>
    <source>
        <strain evidence="2">cv. Jemalong A17</strain>
    </source>
</reference>
<organism evidence="1 3">
    <name type="scientific">Medicago truncatula</name>
    <name type="common">Barrel medic</name>
    <name type="synonym">Medicago tribuloides</name>
    <dbReference type="NCBI Taxonomy" id="3880"/>
    <lineage>
        <taxon>Eukaryota</taxon>
        <taxon>Viridiplantae</taxon>
        <taxon>Streptophyta</taxon>
        <taxon>Embryophyta</taxon>
        <taxon>Tracheophyta</taxon>
        <taxon>Spermatophyta</taxon>
        <taxon>Magnoliopsida</taxon>
        <taxon>eudicotyledons</taxon>
        <taxon>Gunneridae</taxon>
        <taxon>Pentapetalae</taxon>
        <taxon>rosids</taxon>
        <taxon>fabids</taxon>
        <taxon>Fabales</taxon>
        <taxon>Fabaceae</taxon>
        <taxon>Papilionoideae</taxon>
        <taxon>50 kb inversion clade</taxon>
        <taxon>NPAAA clade</taxon>
        <taxon>Hologalegina</taxon>
        <taxon>IRL clade</taxon>
        <taxon>Trifolieae</taxon>
        <taxon>Medicago</taxon>
    </lineage>
</organism>
<name>A0A072VA03_MEDTR</name>
<accession>A0A072VA03</accession>
<dbReference type="HOGENOM" id="CLU_843001_0_0_1"/>
<dbReference type="AlphaFoldDB" id="A0A072VA03"/>
<gene>
    <name evidence="1" type="ordered locus">MTR_2g070750</name>
</gene>
<evidence type="ECO:0000313" key="1">
    <source>
        <dbReference type="EMBL" id="KEH38421.1"/>
    </source>
</evidence>
<reference evidence="1 3" key="2">
    <citation type="journal article" date="2014" name="BMC Genomics">
        <title>An improved genome release (version Mt4.0) for the model legume Medicago truncatula.</title>
        <authorList>
            <person name="Tang H."/>
            <person name="Krishnakumar V."/>
            <person name="Bidwell S."/>
            <person name="Rosen B."/>
            <person name="Chan A."/>
            <person name="Zhou S."/>
            <person name="Gentzbittel L."/>
            <person name="Childs K.L."/>
            <person name="Yandell M."/>
            <person name="Gundlach H."/>
            <person name="Mayer K.F."/>
            <person name="Schwartz D.C."/>
            <person name="Town C.D."/>
        </authorList>
    </citation>
    <scope>GENOME REANNOTATION</scope>
    <source>
        <strain evidence="1">A17</strain>
        <strain evidence="2 3">cv. Jemalong A17</strain>
    </source>
</reference>